<comment type="caution">
    <text evidence="1">The sequence shown here is derived from an EMBL/GenBank/DDBJ whole genome shotgun (WGS) entry which is preliminary data.</text>
</comment>
<dbReference type="EMBL" id="JAEHFJ010000002">
    <property type="protein sequence ID" value="MBJ2173639.1"/>
    <property type="molecule type" value="Genomic_DNA"/>
</dbReference>
<dbReference type="Pfam" id="PF09357">
    <property type="entry name" value="RteC"/>
    <property type="match status" value="1"/>
</dbReference>
<proteinExistence type="predicted"/>
<sequence>MEFEKLLQKLHVELNKIAKEHTDIIKQSSLSIVLCRGILHEMHQMILQSSFNNESDEVNFFKRIKVIPLSQLIYSSEIKSFELHFPKLGKKKQERYLTKEIDLVNTFFNYHFEFVQYFKEGNTHSDILYFTRSHYNDLPVINRGNYYCPPKFCTSRDTLLSKLISFDRFAVYLQNRLMRLSIPLTLNTNTTVKNSGLTWTSSKVALTELVYALHSCGAINSGAANIKDIVALTETIFNVELGDYYRTFLDIKMRKTGRTMFLEKLKESLLKKMDDYDA</sequence>
<dbReference type="Proteomes" id="UP000623301">
    <property type="component" value="Unassembled WGS sequence"/>
</dbReference>
<reference evidence="1 2" key="1">
    <citation type="submission" date="2020-12" db="EMBL/GenBank/DDBJ databases">
        <title>Aureibaculum luteum sp. nov. and Aureibaculum flavum sp. nov., novel members of the family Flavobacteriaceae isolated from Antarctic intertidal sediments.</title>
        <authorList>
            <person name="He X."/>
            <person name="Zhang X."/>
        </authorList>
    </citation>
    <scope>NUCLEOTIDE SEQUENCE [LARGE SCALE GENOMIC DNA]</scope>
    <source>
        <strain evidence="1 2">A20</strain>
    </source>
</reference>
<evidence type="ECO:0000313" key="2">
    <source>
        <dbReference type="Proteomes" id="UP000623301"/>
    </source>
</evidence>
<organism evidence="1 2">
    <name type="scientific">Aureibaculum flavum</name>
    <dbReference type="NCBI Taxonomy" id="2795986"/>
    <lineage>
        <taxon>Bacteria</taxon>
        <taxon>Pseudomonadati</taxon>
        <taxon>Bacteroidota</taxon>
        <taxon>Flavobacteriia</taxon>
        <taxon>Flavobacteriales</taxon>
        <taxon>Flavobacteriaceae</taxon>
        <taxon>Aureibaculum</taxon>
    </lineage>
</organism>
<dbReference type="RefSeq" id="WP_198840419.1">
    <property type="nucleotide sequence ID" value="NZ_JAEHFJ010000002.1"/>
</dbReference>
<gene>
    <name evidence="1" type="ORF">JBL43_05280</name>
</gene>
<protein>
    <submittedName>
        <fullName evidence="1">RteC domain-containing protein</fullName>
    </submittedName>
</protein>
<keyword evidence="2" id="KW-1185">Reference proteome</keyword>
<evidence type="ECO:0000313" key="1">
    <source>
        <dbReference type="EMBL" id="MBJ2173639.1"/>
    </source>
</evidence>
<dbReference type="InterPro" id="IPR018534">
    <property type="entry name" value="Tet_reg_excision_RteC"/>
</dbReference>
<accession>A0ABS0WNV0</accession>
<name>A0ABS0WNV0_9FLAO</name>